<keyword evidence="3" id="KW-1185">Reference proteome</keyword>
<evidence type="ECO:0000313" key="2">
    <source>
        <dbReference type="EMBL" id="WOX05828.1"/>
    </source>
</evidence>
<sequence>MNISKAGGTPPPMVHLLIAGVTFEFVWLLCVVNPGNAFVVGITAANVALHFFLFCRLPADGDDQKRRRDYPGPLVRCCAWVGLIAITGICMDSLLFKAGIFFPTPESERFVLVPLWLACLWVNFALALRFAFVFLQRNLIIAALFGGVGGPLSYFFGAAIGGSVALSEPLWATLLLLSLLWAVFLAGAMKLARQSSFRY</sequence>
<protein>
    <submittedName>
        <fullName evidence="2">DUF2878 domain-containing protein</fullName>
    </submittedName>
</protein>
<keyword evidence="1" id="KW-1133">Transmembrane helix</keyword>
<dbReference type="EMBL" id="CP137555">
    <property type="protein sequence ID" value="WOX05828.1"/>
    <property type="molecule type" value="Genomic_DNA"/>
</dbReference>
<dbReference type="AlphaFoldDB" id="A0AAU0MZ85"/>
<feature type="transmembrane region" description="Helical" evidence="1">
    <location>
        <begin position="115"/>
        <end position="135"/>
    </location>
</feature>
<dbReference type="RefSeq" id="WP_318954292.1">
    <property type="nucleotide sequence ID" value="NZ_CP137555.1"/>
</dbReference>
<dbReference type="InterPro" id="IPR021306">
    <property type="entry name" value="DUF2878"/>
</dbReference>
<gene>
    <name evidence="2" type="ORF">R5R33_01375</name>
</gene>
<name>A0AAU0MZ85_9GAMM</name>
<keyword evidence="1" id="KW-0472">Membrane</keyword>
<feature type="transmembrane region" description="Helical" evidence="1">
    <location>
        <begin position="12"/>
        <end position="29"/>
    </location>
</feature>
<feature type="transmembrane region" description="Helical" evidence="1">
    <location>
        <begin position="170"/>
        <end position="189"/>
    </location>
</feature>
<feature type="transmembrane region" description="Helical" evidence="1">
    <location>
        <begin position="35"/>
        <end position="54"/>
    </location>
</feature>
<evidence type="ECO:0000256" key="1">
    <source>
        <dbReference type="SAM" id="Phobius"/>
    </source>
</evidence>
<evidence type="ECO:0000313" key="3">
    <source>
        <dbReference type="Proteomes" id="UP001302477"/>
    </source>
</evidence>
<keyword evidence="1" id="KW-0812">Transmembrane</keyword>
<dbReference type="Proteomes" id="UP001302477">
    <property type="component" value="Chromosome"/>
</dbReference>
<dbReference type="Pfam" id="PF11086">
    <property type="entry name" value="DUF2878"/>
    <property type="match status" value="1"/>
</dbReference>
<reference evidence="2 3" key="1">
    <citation type="submission" date="2023-10" db="EMBL/GenBank/DDBJ databases">
        <title>Description of Microbulbifer bruguierae sp. nov., isolated from the sediments of mangrove plant Bruguiera sexangula and comparative genomic analyses of the genus Microbulbifer.</title>
        <authorList>
            <person name="Long M."/>
        </authorList>
    </citation>
    <scope>NUCLEOTIDE SEQUENCE [LARGE SCALE GENOMIC DNA]</scope>
    <source>
        <strain evidence="2 3">SPO729</strain>
    </source>
</reference>
<organism evidence="2 3">
    <name type="scientific">Microbulbifer pacificus</name>
    <dbReference type="NCBI Taxonomy" id="407164"/>
    <lineage>
        <taxon>Bacteria</taxon>
        <taxon>Pseudomonadati</taxon>
        <taxon>Pseudomonadota</taxon>
        <taxon>Gammaproteobacteria</taxon>
        <taxon>Cellvibrionales</taxon>
        <taxon>Microbulbiferaceae</taxon>
        <taxon>Microbulbifer</taxon>
    </lineage>
</organism>
<feature type="transmembrane region" description="Helical" evidence="1">
    <location>
        <begin position="142"/>
        <end position="164"/>
    </location>
</feature>
<proteinExistence type="predicted"/>
<accession>A0AAU0MZ85</accession>
<feature type="transmembrane region" description="Helical" evidence="1">
    <location>
        <begin position="74"/>
        <end position="95"/>
    </location>
</feature>
<dbReference type="KEGG" id="mpaf:R5R33_01375"/>